<dbReference type="Gene3D" id="3.90.1030.10">
    <property type="entry name" value="Ribosomal protein L17"/>
    <property type="match status" value="1"/>
</dbReference>
<sequence length="329" mass="38668">MVTKEADHFQQIPQCPSWPYLSFVVQILQWPCPDGRHLDNLKTQPAHSIFNKSAGHTKRGHEIAEQPGDFHTIKMASMLLRVAGEGTFLRSLVPCVNLIPVRFRVRRKMPSKIRNNPFVQRRTDFIKKLVLALVQHERIQTTDWKAQQLKKYAELLVMLSLRRRPPPDLDMIEDGFVLTEEESEQRRLTRRIINRRSKKVILPVPDLSEEEYVQRCKEEASNMLLGNEEALEKLYTTLKERYQERYGNFVTIQTIPNPPHSPYPNMAYVELVGNSLPPLPRLPVVKGGNWVVYNRDDYEDDNKTVVKNFFKWMERRKVIKENVKSRKRQ</sequence>
<dbReference type="PANTHER" id="PTHR14413:SF16">
    <property type="entry name" value="LARGE RIBOSOMAL SUBUNIT PROTEIN BL17M"/>
    <property type="match status" value="1"/>
</dbReference>
<dbReference type="EMBL" id="RCHS01001014">
    <property type="protein sequence ID" value="RMX55745.1"/>
    <property type="molecule type" value="Genomic_DNA"/>
</dbReference>
<evidence type="ECO:0000256" key="5">
    <source>
        <dbReference type="ARBA" id="ARBA00035413"/>
    </source>
</evidence>
<evidence type="ECO:0000256" key="2">
    <source>
        <dbReference type="ARBA" id="ARBA00022980"/>
    </source>
</evidence>
<dbReference type="GO" id="GO:0003735">
    <property type="term" value="F:structural constituent of ribosome"/>
    <property type="evidence" value="ECO:0007669"/>
    <property type="project" value="InterPro"/>
</dbReference>
<dbReference type="Pfam" id="PF01196">
    <property type="entry name" value="Ribosomal_L17"/>
    <property type="match status" value="1"/>
</dbReference>
<gene>
    <name evidence="6" type="ORF">pdam_00015496</name>
</gene>
<dbReference type="SUPFAM" id="SSF64263">
    <property type="entry name" value="Prokaryotic ribosomal protein L17"/>
    <property type="match status" value="1"/>
</dbReference>
<dbReference type="STRING" id="46731.A0A3M6UQ40"/>
<dbReference type="OrthoDB" id="275000at2759"/>
<dbReference type="PANTHER" id="PTHR14413">
    <property type="entry name" value="RIBOSOMAL PROTEIN L17"/>
    <property type="match status" value="1"/>
</dbReference>
<accession>A0A3M6UQ40</accession>
<dbReference type="Proteomes" id="UP000275408">
    <property type="component" value="Unassembled WGS sequence"/>
</dbReference>
<evidence type="ECO:0000256" key="1">
    <source>
        <dbReference type="ARBA" id="ARBA00008777"/>
    </source>
</evidence>
<name>A0A3M6UQ40_POCDA</name>
<dbReference type="GO" id="GO:0005762">
    <property type="term" value="C:mitochondrial large ribosomal subunit"/>
    <property type="evidence" value="ECO:0007669"/>
    <property type="project" value="TreeGrafter"/>
</dbReference>
<protein>
    <recommendedName>
        <fullName evidence="4">Large ribosomal subunit protein bL17m</fullName>
    </recommendedName>
    <alternativeName>
        <fullName evidence="5">39S ribosomal protein L17, mitochondrial</fullName>
    </alternativeName>
</protein>
<dbReference type="InterPro" id="IPR036373">
    <property type="entry name" value="Ribosomal_bL17_sf"/>
</dbReference>
<organism evidence="6 7">
    <name type="scientific">Pocillopora damicornis</name>
    <name type="common">Cauliflower coral</name>
    <name type="synonym">Millepora damicornis</name>
    <dbReference type="NCBI Taxonomy" id="46731"/>
    <lineage>
        <taxon>Eukaryota</taxon>
        <taxon>Metazoa</taxon>
        <taxon>Cnidaria</taxon>
        <taxon>Anthozoa</taxon>
        <taxon>Hexacorallia</taxon>
        <taxon>Scleractinia</taxon>
        <taxon>Astrocoeniina</taxon>
        <taxon>Pocilloporidae</taxon>
        <taxon>Pocillopora</taxon>
    </lineage>
</organism>
<proteinExistence type="inferred from homology"/>
<reference evidence="6 7" key="1">
    <citation type="journal article" date="2018" name="Sci. Rep.">
        <title>Comparative analysis of the Pocillopora damicornis genome highlights role of immune system in coral evolution.</title>
        <authorList>
            <person name="Cunning R."/>
            <person name="Bay R.A."/>
            <person name="Gillette P."/>
            <person name="Baker A.C."/>
            <person name="Traylor-Knowles N."/>
        </authorList>
    </citation>
    <scope>NUCLEOTIDE SEQUENCE [LARGE SCALE GENOMIC DNA]</scope>
    <source>
        <strain evidence="6">RSMAS</strain>
        <tissue evidence="6">Whole animal</tissue>
    </source>
</reference>
<evidence type="ECO:0000256" key="3">
    <source>
        <dbReference type="ARBA" id="ARBA00023274"/>
    </source>
</evidence>
<dbReference type="InterPro" id="IPR000456">
    <property type="entry name" value="Ribosomal_bL17"/>
</dbReference>
<comment type="caution">
    <text evidence="6">The sequence shown here is derived from an EMBL/GenBank/DDBJ whole genome shotgun (WGS) entry which is preliminary data.</text>
</comment>
<keyword evidence="2" id="KW-0689">Ribosomal protein</keyword>
<evidence type="ECO:0000313" key="6">
    <source>
        <dbReference type="EMBL" id="RMX55745.1"/>
    </source>
</evidence>
<evidence type="ECO:0000313" key="7">
    <source>
        <dbReference type="Proteomes" id="UP000275408"/>
    </source>
</evidence>
<dbReference type="GO" id="GO:0006412">
    <property type="term" value="P:translation"/>
    <property type="evidence" value="ECO:0007669"/>
    <property type="project" value="InterPro"/>
</dbReference>
<dbReference type="AlphaFoldDB" id="A0A3M6UQ40"/>
<keyword evidence="7" id="KW-1185">Reference proteome</keyword>
<comment type="similarity">
    <text evidence="1">Belongs to the bacterial ribosomal protein bL17 family.</text>
</comment>
<keyword evidence="3" id="KW-0687">Ribonucleoprotein</keyword>
<evidence type="ECO:0000256" key="4">
    <source>
        <dbReference type="ARBA" id="ARBA00035290"/>
    </source>
</evidence>